<dbReference type="InterPro" id="IPR044068">
    <property type="entry name" value="CB"/>
</dbReference>
<evidence type="ECO:0000256" key="6">
    <source>
        <dbReference type="ARBA" id="ARBA00023125"/>
    </source>
</evidence>
<evidence type="ECO:0000259" key="11">
    <source>
        <dbReference type="PROSITE" id="PS51900"/>
    </source>
</evidence>
<dbReference type="PROSITE" id="PS51898">
    <property type="entry name" value="TYR_RECOMBINASE"/>
    <property type="match status" value="1"/>
</dbReference>
<feature type="domain" description="Core-binding (CB)" evidence="11">
    <location>
        <begin position="110"/>
        <end position="196"/>
    </location>
</feature>
<dbReference type="GO" id="GO:0044826">
    <property type="term" value="P:viral genome integration into host DNA"/>
    <property type="evidence" value="ECO:0007669"/>
    <property type="project" value="UniProtKB-KW"/>
</dbReference>
<dbReference type="GO" id="GO:0015074">
    <property type="term" value="P:DNA integration"/>
    <property type="evidence" value="ECO:0007669"/>
    <property type="project" value="UniProtKB-KW"/>
</dbReference>
<dbReference type="SUPFAM" id="SSF56349">
    <property type="entry name" value="DNA breaking-rejoining enzymes"/>
    <property type="match status" value="1"/>
</dbReference>
<keyword evidence="7" id="KW-0233">DNA recombination</keyword>
<evidence type="ECO:0000256" key="9">
    <source>
        <dbReference type="PROSITE-ProRule" id="PRU01248"/>
    </source>
</evidence>
<dbReference type="GO" id="GO:0016740">
    <property type="term" value="F:transferase activity"/>
    <property type="evidence" value="ECO:0007669"/>
    <property type="project" value="UniProtKB-KW"/>
</dbReference>
<dbReference type="InterPro" id="IPR013762">
    <property type="entry name" value="Integrase-like_cat_sf"/>
</dbReference>
<evidence type="ECO:0000313" key="12">
    <source>
        <dbReference type="EMBL" id="DAG04328.1"/>
    </source>
</evidence>
<proteinExistence type="inferred from homology"/>
<sequence length="444" mass="50416">MPLRPAKTNFCPVCIVKQSIQFGCKKGALHPFERLHVKENGMNIAVKRHGTFWQARVRFRGADGTIQEKSKSLGIPCAAGRGKKVARAAAEKWVQDAGFVEVVEQNQATRLDCSAYTYCLNYFKSLVATQQIERRTYTSYKNNVRYIDLFFEEKRLQEITVTDVELYVSWLYDSGYSANTVKKAFNSFRACTRHAVAIRDLQYDPCAAIKAPKGYLAPPNPLNEPSRKKLQVMLSALELSPMVLATYLAYYTGMRREECCGLRWKDLNLKAEDVTAHLCRAISYDGGKTYIKGLKNGKTRTVPVPAPLVDILNQWRTKYIENCMLMGIAFSEDMYVLGDFSGEYLKPERVTAWWKSHSEEWGLLGTQGRRPVFHDLRHTYATIAVRTMDIKSAQDILGHSDINMTMRYADTDMEQLQRAGRAIGEALNDANKDGAEILQLRRAV</sequence>
<dbReference type="Gene3D" id="1.10.443.10">
    <property type="entry name" value="Intergrase catalytic core"/>
    <property type="match status" value="1"/>
</dbReference>
<evidence type="ECO:0000256" key="7">
    <source>
        <dbReference type="ARBA" id="ARBA00023172"/>
    </source>
</evidence>
<dbReference type="Gene3D" id="1.10.150.130">
    <property type="match status" value="1"/>
</dbReference>
<dbReference type="EMBL" id="BK016242">
    <property type="protein sequence ID" value="DAG04328.1"/>
    <property type="molecule type" value="Genomic_DNA"/>
</dbReference>
<evidence type="ECO:0000256" key="3">
    <source>
        <dbReference type="ARBA" id="ARBA00022679"/>
    </source>
</evidence>
<dbReference type="InterPro" id="IPR011010">
    <property type="entry name" value="DNA_brk_join_enz"/>
</dbReference>
<feature type="domain" description="Tyr recombinase" evidence="10">
    <location>
        <begin position="217"/>
        <end position="421"/>
    </location>
</feature>
<evidence type="ECO:0000256" key="4">
    <source>
        <dbReference type="ARBA" id="ARBA00022801"/>
    </source>
</evidence>
<evidence type="ECO:0000256" key="1">
    <source>
        <dbReference type="ARBA" id="ARBA00008857"/>
    </source>
</evidence>
<dbReference type="GO" id="GO:0016787">
    <property type="term" value="F:hydrolase activity"/>
    <property type="evidence" value="ECO:0007669"/>
    <property type="project" value="UniProtKB-KW"/>
</dbReference>
<keyword evidence="4" id="KW-0378">Hydrolase</keyword>
<dbReference type="CDD" id="cd01189">
    <property type="entry name" value="INT_ICEBs1_C_like"/>
    <property type="match status" value="1"/>
</dbReference>
<evidence type="ECO:0000256" key="8">
    <source>
        <dbReference type="ARBA" id="ARBA00023195"/>
    </source>
</evidence>
<protein>
    <recommendedName>
        <fullName evidence="2">Integrase</fullName>
    </recommendedName>
</protein>
<keyword evidence="8" id="KW-1179">Viral genome integration</keyword>
<dbReference type="GO" id="GO:0006310">
    <property type="term" value="P:DNA recombination"/>
    <property type="evidence" value="ECO:0007669"/>
    <property type="project" value="UniProtKB-KW"/>
</dbReference>
<dbReference type="PANTHER" id="PTHR30349:SF64">
    <property type="entry name" value="PROPHAGE INTEGRASE INTD-RELATED"/>
    <property type="match status" value="1"/>
</dbReference>
<evidence type="ECO:0000256" key="2">
    <source>
        <dbReference type="ARBA" id="ARBA00016082"/>
    </source>
</evidence>
<dbReference type="InterPro" id="IPR050090">
    <property type="entry name" value="Tyrosine_recombinase_XerCD"/>
</dbReference>
<dbReference type="GO" id="GO:0003677">
    <property type="term" value="F:DNA binding"/>
    <property type="evidence" value="ECO:0007669"/>
    <property type="project" value="UniProtKB-UniRule"/>
</dbReference>
<evidence type="ECO:0000256" key="5">
    <source>
        <dbReference type="ARBA" id="ARBA00022908"/>
    </source>
</evidence>
<comment type="similarity">
    <text evidence="1">Belongs to the 'phage' integrase family.</text>
</comment>
<dbReference type="Pfam" id="PF00589">
    <property type="entry name" value="Phage_integrase"/>
    <property type="match status" value="1"/>
</dbReference>
<dbReference type="InterPro" id="IPR004107">
    <property type="entry name" value="Integrase_SAM-like_N"/>
</dbReference>
<dbReference type="GO" id="GO:0075713">
    <property type="term" value="P:establishment of integrated proviral latency"/>
    <property type="evidence" value="ECO:0007669"/>
    <property type="project" value="UniProtKB-KW"/>
</dbReference>
<organism evidence="12">
    <name type="scientific">Siphoviridae sp. ctYkG6</name>
    <dbReference type="NCBI Taxonomy" id="2825551"/>
    <lineage>
        <taxon>Viruses</taxon>
        <taxon>Duplodnaviria</taxon>
        <taxon>Heunggongvirae</taxon>
        <taxon>Uroviricota</taxon>
        <taxon>Caudoviricetes</taxon>
    </lineage>
</organism>
<accession>A0A8S5VCB2</accession>
<keyword evidence="3" id="KW-0808">Transferase</keyword>
<dbReference type="InterPro" id="IPR010998">
    <property type="entry name" value="Integrase_recombinase_N"/>
</dbReference>
<dbReference type="Pfam" id="PF13495">
    <property type="entry name" value="Phage_int_SAM_4"/>
    <property type="match status" value="1"/>
</dbReference>
<name>A0A8S5VCB2_9CAUD</name>
<reference evidence="12" key="1">
    <citation type="journal article" date="2021" name="Proc. Natl. Acad. Sci. U.S.A.">
        <title>A Catalog of Tens of Thousands of Viruses from Human Metagenomes Reveals Hidden Associations with Chronic Diseases.</title>
        <authorList>
            <person name="Tisza M.J."/>
            <person name="Buck C.B."/>
        </authorList>
    </citation>
    <scope>NUCLEOTIDE SEQUENCE</scope>
    <source>
        <strain evidence="12">CtYkG6</strain>
    </source>
</reference>
<keyword evidence="5" id="KW-0229">DNA integration</keyword>
<dbReference type="InterPro" id="IPR002104">
    <property type="entry name" value="Integrase_catalytic"/>
</dbReference>
<evidence type="ECO:0000259" key="10">
    <source>
        <dbReference type="PROSITE" id="PS51898"/>
    </source>
</evidence>
<keyword evidence="8" id="KW-1160">Virus entry into host cell</keyword>
<keyword evidence="6 9" id="KW-0238">DNA-binding</keyword>
<dbReference type="PANTHER" id="PTHR30349">
    <property type="entry name" value="PHAGE INTEGRASE-RELATED"/>
    <property type="match status" value="1"/>
</dbReference>
<dbReference type="PROSITE" id="PS51900">
    <property type="entry name" value="CB"/>
    <property type="match status" value="1"/>
</dbReference>